<dbReference type="AlphaFoldDB" id="A0A088F5G1"/>
<reference evidence="2" key="1">
    <citation type="journal article" date="2014" name="Mob. Genet. Elements">
        <title>The Ellis Island Effect: A novel mobile element in a multi-drug resistant Bacteroides fragilis clinical isolate includes a mosaic of resistance genes from Gram-positive bacteria.</title>
        <authorList>
            <person name="Husain F."/>
            <person name="Veeranagouda Y."/>
            <person name="Boente R."/>
            <person name="Tang K."/>
            <person name="Mulato G."/>
            <person name="Wexler H.M."/>
        </authorList>
    </citation>
    <scope>NUCLEOTIDE SEQUENCE</scope>
    <source>
        <strain evidence="2">HMW 615</strain>
    </source>
</reference>
<organism evidence="2">
    <name type="scientific">Bacteroides fragilis</name>
    <dbReference type="NCBI Taxonomy" id="817"/>
    <lineage>
        <taxon>Bacteria</taxon>
        <taxon>Pseudomonadati</taxon>
        <taxon>Bacteroidota</taxon>
        <taxon>Bacteroidia</taxon>
        <taxon>Bacteroidales</taxon>
        <taxon>Bacteroidaceae</taxon>
        <taxon>Bacteroides</taxon>
    </lineage>
</organism>
<dbReference type="GO" id="GO:0003677">
    <property type="term" value="F:DNA binding"/>
    <property type="evidence" value="ECO:0007669"/>
    <property type="project" value="UniProtKB-KW"/>
</dbReference>
<dbReference type="Gene3D" id="1.10.260.40">
    <property type="entry name" value="lambda repressor-like DNA-binding domains"/>
    <property type="match status" value="1"/>
</dbReference>
<feature type="domain" description="HTH cro/C1-type" evidence="1">
    <location>
        <begin position="21"/>
        <end position="61"/>
    </location>
</feature>
<dbReference type="CDD" id="cd00093">
    <property type="entry name" value="HTH_XRE"/>
    <property type="match status" value="1"/>
</dbReference>
<gene>
    <name evidence="2" type="primary">HMPREF1204_02926</name>
</gene>
<dbReference type="Pfam" id="PF13443">
    <property type="entry name" value="HTH_26"/>
    <property type="match status" value="1"/>
</dbReference>
<protein>
    <submittedName>
        <fullName evidence="2">DNA-binding protein</fullName>
    </submittedName>
</protein>
<proteinExistence type="predicted"/>
<dbReference type="EMBL" id="KJ816753">
    <property type="protein sequence ID" value="AIM40059.1"/>
    <property type="molecule type" value="Genomic_DNA"/>
</dbReference>
<dbReference type="InterPro" id="IPR010982">
    <property type="entry name" value="Lambda_DNA-bd_dom_sf"/>
</dbReference>
<dbReference type="InterPro" id="IPR001387">
    <property type="entry name" value="Cro/C1-type_HTH"/>
</dbReference>
<dbReference type="SMART" id="SM00530">
    <property type="entry name" value="HTH_XRE"/>
    <property type="match status" value="1"/>
</dbReference>
<name>A0A088F5G1_BACFG</name>
<evidence type="ECO:0000313" key="2">
    <source>
        <dbReference type="EMBL" id="AIM40059.1"/>
    </source>
</evidence>
<dbReference type="PROSITE" id="PS50943">
    <property type="entry name" value="HTH_CROC1"/>
    <property type="match status" value="1"/>
</dbReference>
<keyword evidence="2" id="KW-0238">DNA-binding</keyword>
<dbReference type="SUPFAM" id="SSF47413">
    <property type="entry name" value="lambda repressor-like DNA-binding domains"/>
    <property type="match status" value="1"/>
</dbReference>
<evidence type="ECO:0000259" key="1">
    <source>
        <dbReference type="PROSITE" id="PS50943"/>
    </source>
</evidence>
<accession>A0A088F5G1</accession>
<sequence length="69" mass="7610">MAKLNRIKAVLAEQEKTSKWLAEQVGKSACTVSKWCGNTVQPDLKTLALIAKCLNVKVADLIKEPNEEL</sequence>